<evidence type="ECO:0000313" key="3">
    <source>
        <dbReference type="Proteomes" id="UP000010792"/>
    </source>
</evidence>
<dbReference type="STRING" id="1125847.NT26_1460"/>
<dbReference type="KEGG" id="rht:NT26_1460"/>
<gene>
    <name evidence="2" type="ORF">NT26_1460</name>
</gene>
<feature type="transmembrane region" description="Helical" evidence="1">
    <location>
        <begin position="20"/>
        <end position="38"/>
    </location>
</feature>
<evidence type="ECO:0000256" key="1">
    <source>
        <dbReference type="SAM" id="Phobius"/>
    </source>
</evidence>
<dbReference type="Proteomes" id="UP000010792">
    <property type="component" value="Chromosome"/>
</dbReference>
<proteinExistence type="predicted"/>
<keyword evidence="1" id="KW-1133">Transmembrane helix</keyword>
<accession>L0NE93</accession>
<keyword evidence="3" id="KW-1185">Reference proteome</keyword>
<sequence length="112" mass="12619">MDETSVLHATKTLVDYDPLLGSLLVLALAGIVALFLWAKSLLKQLTQSQANHLEDVRKYADEGASTRAIVSANTEQIRSTGEHVAKMFELARTHHETTSRLFDFVKERMRHQ</sequence>
<protein>
    <submittedName>
        <fullName evidence="2">Uncharacterized protein</fullName>
    </submittedName>
</protein>
<keyword evidence="1" id="KW-0472">Membrane</keyword>
<name>L0NE93_9HYPH</name>
<keyword evidence="1" id="KW-0812">Transmembrane</keyword>
<dbReference type="EMBL" id="FO082820">
    <property type="protein sequence ID" value="CCF19184.1"/>
    <property type="molecule type" value="Genomic_DNA"/>
</dbReference>
<reference evidence="2 3" key="1">
    <citation type="journal article" date="2013" name="Genome Biol. Evol.">
        <title>Life in an arsenic-containing gold mine: genome and physiology of the autotrophic arsenite-oxidizing bacterium rhizobium sp. NT-26.</title>
        <authorList>
            <person name="Andres J."/>
            <person name="Arsene-Ploetze F."/>
            <person name="Barbe V."/>
            <person name="Brochier-Armanet C."/>
            <person name="Cleiss-Arnold J."/>
            <person name="Coppee J.Y."/>
            <person name="Dillies M.A."/>
            <person name="Geist"/>
            <person name="L"/>
            <person name="Joublin A."/>
            <person name="Koechler S."/>
            <person name="Lassalle F."/>
            <person name="Marchal M."/>
            <person name="Medigue C."/>
            <person name="Muller D."/>
            <person name="Nesme X."/>
            <person name="Plewniak F."/>
            <person name="Proux C."/>
            <person name="Ramirez-Bahena M.H."/>
            <person name="Schenowitz C."/>
            <person name="Sismeiro O."/>
            <person name="Vallenet D."/>
            <person name="Santini J.M."/>
            <person name="Bertin P.N."/>
        </authorList>
    </citation>
    <scope>NUCLEOTIDE SEQUENCE [LARGE SCALE GENOMIC DNA]</scope>
    <source>
        <strain evidence="2 3">NT-26</strain>
    </source>
</reference>
<dbReference type="RefSeq" id="WP_052638082.1">
    <property type="nucleotide sequence ID" value="NZ_FO082820.1"/>
</dbReference>
<organism evidence="2 3">
    <name type="scientific">Pseudorhizobium banfieldiae</name>
    <dbReference type="NCBI Taxonomy" id="1125847"/>
    <lineage>
        <taxon>Bacteria</taxon>
        <taxon>Pseudomonadati</taxon>
        <taxon>Pseudomonadota</taxon>
        <taxon>Alphaproteobacteria</taxon>
        <taxon>Hyphomicrobiales</taxon>
        <taxon>Rhizobiaceae</taxon>
        <taxon>Rhizobium/Agrobacterium group</taxon>
        <taxon>Pseudorhizobium</taxon>
    </lineage>
</organism>
<dbReference type="AlphaFoldDB" id="L0NE93"/>
<evidence type="ECO:0000313" key="2">
    <source>
        <dbReference type="EMBL" id="CCF19184.1"/>
    </source>
</evidence>